<comment type="function">
    <text evidence="7">Participates in the barrier function of the cell envelope.</text>
</comment>
<dbReference type="EMBL" id="JMPJ01000033">
    <property type="protein sequence ID" value="KFC83805.1"/>
    <property type="molecule type" value="Genomic_DNA"/>
</dbReference>
<keyword evidence="12" id="KW-1185">Reference proteome</keyword>
<keyword evidence="4 9" id="KW-0812">Transmembrane</keyword>
<dbReference type="Pfam" id="PF02698">
    <property type="entry name" value="DUF218"/>
    <property type="match status" value="1"/>
</dbReference>
<reference evidence="11 12" key="1">
    <citation type="submission" date="2014-05" db="EMBL/GenBank/DDBJ databases">
        <title>ATOL: Assembling a taxonomically balanced genome-scale reconstruction of the evolutionary history of the Enterobacteriaceae.</title>
        <authorList>
            <person name="Plunkett G.III."/>
            <person name="Neeno-Eckwall E.C."/>
            <person name="Glasner J.D."/>
            <person name="Perna N.T."/>
        </authorList>
    </citation>
    <scope>NUCLEOTIDE SEQUENCE [LARGE SCALE GENOMIC DNA]</scope>
    <source>
        <strain evidence="11 12">ATCC 33852</strain>
    </source>
</reference>
<feature type="compositionally biased region" description="Acidic residues" evidence="8">
    <location>
        <begin position="276"/>
        <end position="285"/>
    </location>
</feature>
<evidence type="ECO:0000256" key="2">
    <source>
        <dbReference type="ARBA" id="ARBA00022475"/>
    </source>
</evidence>
<gene>
    <name evidence="11" type="ORF">GEAM_0988</name>
</gene>
<evidence type="ECO:0000256" key="7">
    <source>
        <dbReference type="ARBA" id="ARBA00037355"/>
    </source>
</evidence>
<organism evidence="11 12">
    <name type="scientific">Ewingella americana (strain ATCC 33852 / DSM 4580 / CCUG 14506 / JCM 5911 / LMG 7869 / NCTC 12157 / CDC 1468-78)</name>
    <dbReference type="NCBI Taxonomy" id="910964"/>
    <lineage>
        <taxon>Bacteria</taxon>
        <taxon>Pseudomonadati</taxon>
        <taxon>Pseudomonadota</taxon>
        <taxon>Gammaproteobacteria</taxon>
        <taxon>Enterobacterales</taxon>
        <taxon>Yersiniaceae</taxon>
        <taxon>Ewingella</taxon>
    </lineage>
</organism>
<feature type="transmembrane region" description="Helical" evidence="9">
    <location>
        <begin position="6"/>
        <end position="23"/>
    </location>
</feature>
<sequence>MIKRLIVGFISIIVLMLVVAIGLDRWISWKTKDYVYDEVQELPHRQVGVVLGTAKYYRTGVPNQYYLYRIQGAINAYNSGKVKYLLLSGDNAQQSYNEPMTMRRDLMAAGIPASDIVLDYAGFRTLDSIVRTRKVFDTNDFLIITQRFHCERALYIALHMGIQAQCFAVPSPKDIMTVRVREIFARLGALTDLYILKREPRFLGPLIPIPAVHHIPDDAQGYPAVTPEQLLVLQQKLAEEKKAAEEKAAQQKAAAEKAAADKAAADEAARLKAEQEANDAEEQSVDDAAPPPPPARPMVPGRNPFSQSRESH</sequence>
<comment type="caution">
    <text evidence="11">The sequence shown here is derived from an EMBL/GenBank/DDBJ whole genome shotgun (WGS) entry which is preliminary data.</text>
</comment>
<evidence type="ECO:0000256" key="9">
    <source>
        <dbReference type="SAM" id="Phobius"/>
    </source>
</evidence>
<evidence type="ECO:0000256" key="6">
    <source>
        <dbReference type="ARBA" id="ARBA00023136"/>
    </source>
</evidence>
<feature type="compositionally biased region" description="Basic and acidic residues" evidence="8">
    <location>
        <begin position="244"/>
        <end position="275"/>
    </location>
</feature>
<dbReference type="GO" id="GO:0005886">
    <property type="term" value="C:plasma membrane"/>
    <property type="evidence" value="ECO:0007669"/>
    <property type="project" value="UniProtKB-SubCell"/>
</dbReference>
<dbReference type="RefSeq" id="WP_034789059.1">
    <property type="nucleotide sequence ID" value="NZ_JMPJ01000033.1"/>
</dbReference>
<evidence type="ECO:0000256" key="8">
    <source>
        <dbReference type="SAM" id="MobiDB-lite"/>
    </source>
</evidence>
<keyword evidence="3" id="KW-0997">Cell inner membrane</keyword>
<dbReference type="AlphaFoldDB" id="A0A085GJB0"/>
<evidence type="ECO:0000313" key="12">
    <source>
        <dbReference type="Proteomes" id="UP000028640"/>
    </source>
</evidence>
<feature type="domain" description="DUF218" evidence="10">
    <location>
        <begin position="47"/>
        <end position="171"/>
    </location>
</feature>
<comment type="subcellular location">
    <subcellularLocation>
        <location evidence="1">Cell inner membrane</location>
        <topology evidence="1">Single-pass membrane protein</topology>
    </subcellularLocation>
</comment>
<evidence type="ECO:0000256" key="5">
    <source>
        <dbReference type="ARBA" id="ARBA00022989"/>
    </source>
</evidence>
<dbReference type="Proteomes" id="UP000028640">
    <property type="component" value="Unassembled WGS sequence"/>
</dbReference>
<name>A0A085GJB0_EWIA3</name>
<evidence type="ECO:0000313" key="11">
    <source>
        <dbReference type="EMBL" id="KFC83805.1"/>
    </source>
</evidence>
<dbReference type="PANTHER" id="PTHR30336:SF0">
    <property type="entry name" value="PROTEIN SANA"/>
    <property type="match status" value="1"/>
</dbReference>
<keyword evidence="2" id="KW-1003">Cell membrane</keyword>
<dbReference type="GeneID" id="78379330"/>
<dbReference type="InterPro" id="IPR003848">
    <property type="entry name" value="DUF218"/>
</dbReference>
<keyword evidence="5 9" id="KW-1133">Transmembrane helix</keyword>
<dbReference type="NCBIfam" id="NF008092">
    <property type="entry name" value="PRK10834.1"/>
    <property type="match status" value="1"/>
</dbReference>
<dbReference type="PANTHER" id="PTHR30336">
    <property type="entry name" value="INNER MEMBRANE PROTEIN, PROBABLE PERMEASE"/>
    <property type="match status" value="1"/>
</dbReference>
<evidence type="ECO:0000256" key="1">
    <source>
        <dbReference type="ARBA" id="ARBA00004377"/>
    </source>
</evidence>
<dbReference type="CDD" id="cd06259">
    <property type="entry name" value="YdcF-like"/>
    <property type="match status" value="1"/>
</dbReference>
<dbReference type="eggNOG" id="COG2949">
    <property type="taxonomic scope" value="Bacteria"/>
</dbReference>
<evidence type="ECO:0000259" key="10">
    <source>
        <dbReference type="Pfam" id="PF02698"/>
    </source>
</evidence>
<dbReference type="InterPro" id="IPR051599">
    <property type="entry name" value="Cell_Envelope_Assoc"/>
</dbReference>
<feature type="region of interest" description="Disordered" evidence="8">
    <location>
        <begin position="244"/>
        <end position="312"/>
    </location>
</feature>
<keyword evidence="6 9" id="KW-0472">Membrane</keyword>
<dbReference type="STRING" id="910964.GEAM_0988"/>
<evidence type="ECO:0000256" key="4">
    <source>
        <dbReference type="ARBA" id="ARBA00022692"/>
    </source>
</evidence>
<evidence type="ECO:0000256" key="3">
    <source>
        <dbReference type="ARBA" id="ARBA00022519"/>
    </source>
</evidence>
<protein>
    <submittedName>
        <fullName evidence="11">SanA family protein</fullName>
    </submittedName>
</protein>
<dbReference type="OrthoDB" id="9782395at2"/>
<proteinExistence type="predicted"/>
<accession>A0A085GJB0</accession>